<gene>
    <name evidence="10" type="primary">LOC103177696</name>
</gene>
<dbReference type="InParanoid" id="A0A4W3H8Z1"/>
<dbReference type="AlphaFoldDB" id="A0A4W3H8Z1"/>
<evidence type="ECO:0000256" key="1">
    <source>
        <dbReference type="ARBA" id="ARBA00004325"/>
    </source>
</evidence>
<dbReference type="FunCoup" id="A0A4W3H8Z1">
    <property type="interactions" value="613"/>
</dbReference>
<keyword evidence="5 7" id="KW-0496">Mitochondrion</keyword>
<evidence type="ECO:0000256" key="8">
    <source>
        <dbReference type="SAM" id="MobiDB-lite"/>
    </source>
</evidence>
<dbReference type="STRING" id="7868.ENSCMIP00000011632"/>
<keyword evidence="11" id="KW-1185">Reference proteome</keyword>
<protein>
    <recommendedName>
        <fullName evidence="7">MICOS complex subunit</fullName>
    </recommendedName>
</protein>
<comment type="subcellular location">
    <subcellularLocation>
        <location evidence="7">Mitochondrion inner membrane</location>
    </subcellularLocation>
    <subcellularLocation>
        <location evidence="1">Mitochondrion membrane</location>
    </subcellularLocation>
</comment>
<feature type="signal peptide" evidence="9">
    <location>
        <begin position="1"/>
        <end position="24"/>
    </location>
</feature>
<reference evidence="10" key="5">
    <citation type="submission" date="2025-09" db="UniProtKB">
        <authorList>
            <consortium name="Ensembl"/>
        </authorList>
    </citation>
    <scope>IDENTIFICATION</scope>
</reference>
<evidence type="ECO:0000256" key="3">
    <source>
        <dbReference type="ARBA" id="ARBA00022692"/>
    </source>
</evidence>
<evidence type="ECO:0000256" key="7">
    <source>
        <dbReference type="RuleBase" id="RU363021"/>
    </source>
</evidence>
<dbReference type="PANTHER" id="PTHR14564">
    <property type="entry name" value="MICOS COMPLEX SUBUNIT MIC26 / MIC27 FAMILY MEMBER"/>
    <property type="match status" value="1"/>
</dbReference>
<evidence type="ECO:0000256" key="5">
    <source>
        <dbReference type="ARBA" id="ARBA00023128"/>
    </source>
</evidence>
<dbReference type="RefSeq" id="XP_007890187.1">
    <property type="nucleotide sequence ID" value="XM_007891996.1"/>
</dbReference>
<dbReference type="OMA" id="QVTKWAA"/>
<dbReference type="GO" id="GO:0042407">
    <property type="term" value="P:cristae formation"/>
    <property type="evidence" value="ECO:0007669"/>
    <property type="project" value="InterPro"/>
</dbReference>
<dbReference type="GeneTree" id="ENSGT00530000063666"/>
<comment type="subunit">
    <text evidence="7">Component of the mitochondrial contact site and cristae organizing system (MICOS) complex.</text>
</comment>
<comment type="similarity">
    <text evidence="2">Belongs to the apolipoprotein O/MICOS complex subunit Mic27 family.</text>
</comment>
<feature type="compositionally biased region" description="Polar residues" evidence="8">
    <location>
        <begin position="207"/>
        <end position="234"/>
    </location>
</feature>
<sequence length="269" mass="29085">MAAQVVKLAALPVSLGLIPFQVYASNESKQEKQLIRPEQLSVYTAPHTNFKYIQEQPGRLEEGLSVVRQTIQPYAAKCKGAYAAFRIGAQNTAAFGKNAYVFLKNPPSGFLPRVSVITVSGLAGLILASRGSRFKKVLYPSGLATVGMAICYPQQAIAAAKFSGKKVSAASQWGYDAVGSLWKGNAEKKKETKKKPSTQKEPPKQETLNNMGSTKSQAAPLSEVLSQKSVNTEGSLVPTKGKENKILDPNLMDHGQSHPEDKDLYSTRS</sequence>
<keyword evidence="6" id="KW-0472">Membrane</keyword>
<organism evidence="10 11">
    <name type="scientific">Callorhinchus milii</name>
    <name type="common">Ghost shark</name>
    <dbReference type="NCBI Taxonomy" id="7868"/>
    <lineage>
        <taxon>Eukaryota</taxon>
        <taxon>Metazoa</taxon>
        <taxon>Chordata</taxon>
        <taxon>Craniata</taxon>
        <taxon>Vertebrata</taxon>
        <taxon>Chondrichthyes</taxon>
        <taxon>Holocephali</taxon>
        <taxon>Chimaeriformes</taxon>
        <taxon>Callorhinchidae</taxon>
        <taxon>Callorhinchus</taxon>
    </lineage>
</organism>
<dbReference type="GeneID" id="103177696"/>
<keyword evidence="3" id="KW-0812">Transmembrane</keyword>
<reference evidence="11" key="3">
    <citation type="journal article" date="2014" name="Nature">
        <title>Elephant shark genome provides unique insights into gnathostome evolution.</title>
        <authorList>
            <consortium name="International Elephant Shark Genome Sequencing Consortium"/>
            <person name="Venkatesh B."/>
            <person name="Lee A.P."/>
            <person name="Ravi V."/>
            <person name="Maurya A.K."/>
            <person name="Lian M.M."/>
            <person name="Swann J.B."/>
            <person name="Ohta Y."/>
            <person name="Flajnik M.F."/>
            <person name="Sutoh Y."/>
            <person name="Kasahara M."/>
            <person name="Hoon S."/>
            <person name="Gangu V."/>
            <person name="Roy S.W."/>
            <person name="Irimia M."/>
            <person name="Korzh V."/>
            <person name="Kondrychyn I."/>
            <person name="Lim Z.W."/>
            <person name="Tay B.H."/>
            <person name="Tohari S."/>
            <person name="Kong K.W."/>
            <person name="Ho S."/>
            <person name="Lorente-Galdos B."/>
            <person name="Quilez J."/>
            <person name="Marques-Bonet T."/>
            <person name="Raney B.J."/>
            <person name="Ingham P.W."/>
            <person name="Tay A."/>
            <person name="Hillier L.W."/>
            <person name="Minx P."/>
            <person name="Boehm T."/>
            <person name="Wilson R.K."/>
            <person name="Brenner S."/>
            <person name="Warren W.C."/>
        </authorList>
    </citation>
    <scope>NUCLEOTIDE SEQUENCE [LARGE SCALE GENOMIC DNA]</scope>
</reference>
<evidence type="ECO:0000256" key="2">
    <source>
        <dbReference type="ARBA" id="ARBA00010904"/>
    </source>
</evidence>
<reference evidence="11" key="1">
    <citation type="journal article" date="2006" name="Science">
        <title>Ancient noncoding elements conserved in the human genome.</title>
        <authorList>
            <person name="Venkatesh B."/>
            <person name="Kirkness E.F."/>
            <person name="Loh Y.H."/>
            <person name="Halpern A.L."/>
            <person name="Lee A.P."/>
            <person name="Johnson J."/>
            <person name="Dandona N."/>
            <person name="Viswanathan L.D."/>
            <person name="Tay A."/>
            <person name="Venter J.C."/>
            <person name="Strausberg R.L."/>
            <person name="Brenner S."/>
        </authorList>
    </citation>
    <scope>NUCLEOTIDE SEQUENCE [LARGE SCALE GENOMIC DNA]</scope>
</reference>
<dbReference type="GO" id="GO:0061617">
    <property type="term" value="C:MICOS complex"/>
    <property type="evidence" value="ECO:0007669"/>
    <property type="project" value="UniProtKB-UniRule"/>
</dbReference>
<feature type="compositionally biased region" description="Basic and acidic residues" evidence="8">
    <location>
        <begin position="255"/>
        <end position="269"/>
    </location>
</feature>
<accession>A0A4W3H8Z1</accession>
<keyword evidence="4" id="KW-1133">Transmembrane helix</keyword>
<feature type="chain" id="PRO_5021214480" description="MICOS complex subunit" evidence="9">
    <location>
        <begin position="25"/>
        <end position="269"/>
    </location>
</feature>
<reference evidence="11" key="2">
    <citation type="journal article" date="2007" name="PLoS Biol.">
        <title>Survey sequencing and comparative analysis of the elephant shark (Callorhinchus milii) genome.</title>
        <authorList>
            <person name="Venkatesh B."/>
            <person name="Kirkness E.F."/>
            <person name="Loh Y.H."/>
            <person name="Halpern A.L."/>
            <person name="Lee A.P."/>
            <person name="Johnson J."/>
            <person name="Dandona N."/>
            <person name="Viswanathan L.D."/>
            <person name="Tay A."/>
            <person name="Venter J.C."/>
            <person name="Strausberg R.L."/>
            <person name="Brenner S."/>
        </authorList>
    </citation>
    <scope>NUCLEOTIDE SEQUENCE [LARGE SCALE GENOMIC DNA]</scope>
</reference>
<evidence type="ECO:0000256" key="9">
    <source>
        <dbReference type="SAM" id="SignalP"/>
    </source>
</evidence>
<name>A0A4W3H8Z1_CALMI</name>
<keyword evidence="7" id="KW-0999">Mitochondrion inner membrane</keyword>
<dbReference type="OrthoDB" id="5973346at2759"/>
<dbReference type="InterPro" id="IPR033182">
    <property type="entry name" value="MIC26/MIC27_animal"/>
</dbReference>
<dbReference type="InterPro" id="IPR019166">
    <property type="entry name" value="MIC26/MIC27"/>
</dbReference>
<dbReference type="Proteomes" id="UP000314986">
    <property type="component" value="Unassembled WGS sequence"/>
</dbReference>
<evidence type="ECO:0000313" key="10">
    <source>
        <dbReference type="Ensembl" id="ENSCMIP00000011632.1"/>
    </source>
</evidence>
<keyword evidence="9" id="KW-0732">Signal</keyword>
<proteinExistence type="inferred from homology"/>
<reference evidence="10" key="4">
    <citation type="submission" date="2025-08" db="UniProtKB">
        <authorList>
            <consortium name="Ensembl"/>
        </authorList>
    </citation>
    <scope>IDENTIFICATION</scope>
</reference>
<evidence type="ECO:0000256" key="6">
    <source>
        <dbReference type="ARBA" id="ARBA00023136"/>
    </source>
</evidence>
<feature type="region of interest" description="Disordered" evidence="8">
    <location>
        <begin position="186"/>
        <end position="269"/>
    </location>
</feature>
<dbReference type="KEGG" id="cmk:103177696"/>
<dbReference type="Pfam" id="PF09769">
    <property type="entry name" value="ApoO"/>
    <property type="match status" value="1"/>
</dbReference>
<evidence type="ECO:0000313" key="11">
    <source>
        <dbReference type="Proteomes" id="UP000314986"/>
    </source>
</evidence>
<comment type="function">
    <text evidence="7">Component of the MICOS complex, a large protein complex of the mitochondrial inner membrane that plays crucial roles in the maintenance of crista junctions, inner membrane architecture, and formation of contact sites to the outer membrane.</text>
</comment>
<evidence type="ECO:0000256" key="4">
    <source>
        <dbReference type="ARBA" id="ARBA00022989"/>
    </source>
</evidence>
<dbReference type="Ensembl" id="ENSCMIT00000011915.1">
    <property type="protein sequence ID" value="ENSCMIP00000011632.1"/>
    <property type="gene ID" value="ENSCMIG00000006030.1"/>
</dbReference>